<feature type="compositionally biased region" description="Polar residues" evidence="2">
    <location>
        <begin position="521"/>
        <end position="532"/>
    </location>
</feature>
<dbReference type="Gene3D" id="3.30.505.10">
    <property type="entry name" value="SH2 domain"/>
    <property type="match status" value="1"/>
</dbReference>
<dbReference type="RefSeq" id="XP_014160094.1">
    <property type="nucleotide sequence ID" value="XM_014304619.1"/>
</dbReference>
<dbReference type="InterPro" id="IPR000980">
    <property type="entry name" value="SH2"/>
</dbReference>
<feature type="compositionally biased region" description="Low complexity" evidence="2">
    <location>
        <begin position="287"/>
        <end position="304"/>
    </location>
</feature>
<dbReference type="PROSITE" id="PS50001">
    <property type="entry name" value="SH2"/>
    <property type="match status" value="1"/>
</dbReference>
<feature type="region of interest" description="Disordered" evidence="2">
    <location>
        <begin position="287"/>
        <end position="425"/>
    </location>
</feature>
<feature type="compositionally biased region" description="Polar residues" evidence="2">
    <location>
        <begin position="329"/>
        <end position="345"/>
    </location>
</feature>
<dbReference type="Pfam" id="PF00017">
    <property type="entry name" value="SH2"/>
    <property type="match status" value="1"/>
</dbReference>
<feature type="compositionally biased region" description="Polar residues" evidence="2">
    <location>
        <begin position="136"/>
        <end position="145"/>
    </location>
</feature>
<feature type="compositionally biased region" description="Polar residues" evidence="2">
    <location>
        <begin position="69"/>
        <end position="127"/>
    </location>
</feature>
<organism evidence="4 5">
    <name type="scientific">Sphaeroforma arctica JP610</name>
    <dbReference type="NCBI Taxonomy" id="667725"/>
    <lineage>
        <taxon>Eukaryota</taxon>
        <taxon>Ichthyosporea</taxon>
        <taxon>Ichthyophonida</taxon>
        <taxon>Sphaeroforma</taxon>
    </lineage>
</organism>
<feature type="compositionally biased region" description="Polar residues" evidence="2">
    <location>
        <begin position="370"/>
        <end position="387"/>
    </location>
</feature>
<feature type="region of interest" description="Disordered" evidence="2">
    <location>
        <begin position="647"/>
        <end position="674"/>
    </location>
</feature>
<keyword evidence="1" id="KW-0727">SH2 domain</keyword>
<feature type="domain" description="SH2" evidence="3">
    <location>
        <begin position="688"/>
        <end position="785"/>
    </location>
</feature>
<feature type="region of interest" description="Disordered" evidence="2">
    <location>
        <begin position="1"/>
        <end position="145"/>
    </location>
</feature>
<reference evidence="4 5" key="1">
    <citation type="submission" date="2011-02" db="EMBL/GenBank/DDBJ databases">
        <title>The Genome Sequence of Sphaeroforma arctica JP610.</title>
        <authorList>
            <consortium name="The Broad Institute Genome Sequencing Platform"/>
            <person name="Russ C."/>
            <person name="Cuomo C."/>
            <person name="Young S.K."/>
            <person name="Zeng Q."/>
            <person name="Gargeya S."/>
            <person name="Alvarado L."/>
            <person name="Berlin A."/>
            <person name="Chapman S.B."/>
            <person name="Chen Z."/>
            <person name="Freedman E."/>
            <person name="Gellesch M."/>
            <person name="Goldberg J."/>
            <person name="Griggs A."/>
            <person name="Gujja S."/>
            <person name="Heilman E."/>
            <person name="Heiman D."/>
            <person name="Howarth C."/>
            <person name="Mehta T."/>
            <person name="Neiman D."/>
            <person name="Pearson M."/>
            <person name="Roberts A."/>
            <person name="Saif S."/>
            <person name="Shea T."/>
            <person name="Shenoy N."/>
            <person name="Sisk P."/>
            <person name="Stolte C."/>
            <person name="Sykes S."/>
            <person name="White J."/>
            <person name="Yandava C."/>
            <person name="Burger G."/>
            <person name="Gray M.W."/>
            <person name="Holland P.W.H."/>
            <person name="King N."/>
            <person name="Lang F.B.F."/>
            <person name="Roger A.J."/>
            <person name="Ruiz-Trillo I."/>
            <person name="Haas B."/>
            <person name="Nusbaum C."/>
            <person name="Birren B."/>
        </authorList>
    </citation>
    <scope>NUCLEOTIDE SEQUENCE [LARGE SCALE GENOMIC DNA]</scope>
    <source>
        <strain evidence="4 5">JP610</strain>
    </source>
</reference>
<feature type="compositionally biased region" description="Basic and acidic residues" evidence="2">
    <location>
        <begin position="511"/>
        <end position="520"/>
    </location>
</feature>
<feature type="region of interest" description="Disordered" evidence="2">
    <location>
        <begin position="227"/>
        <end position="257"/>
    </location>
</feature>
<feature type="compositionally biased region" description="Polar residues" evidence="2">
    <location>
        <begin position="228"/>
        <end position="243"/>
    </location>
</feature>
<feature type="region of interest" description="Disordered" evidence="2">
    <location>
        <begin position="511"/>
        <end position="583"/>
    </location>
</feature>
<feature type="region of interest" description="Disordered" evidence="2">
    <location>
        <begin position="469"/>
        <end position="491"/>
    </location>
</feature>
<evidence type="ECO:0000313" key="5">
    <source>
        <dbReference type="Proteomes" id="UP000054560"/>
    </source>
</evidence>
<dbReference type="InterPro" id="IPR036860">
    <property type="entry name" value="SH2_dom_sf"/>
</dbReference>
<feature type="compositionally biased region" description="Polar residues" evidence="2">
    <location>
        <begin position="1"/>
        <end position="14"/>
    </location>
</feature>
<name>A0A0L0GAZ7_9EUKA</name>
<dbReference type="Proteomes" id="UP000054560">
    <property type="component" value="Unassembled WGS sequence"/>
</dbReference>
<evidence type="ECO:0000313" key="4">
    <source>
        <dbReference type="EMBL" id="KNC86192.1"/>
    </source>
</evidence>
<dbReference type="EMBL" id="KQ241664">
    <property type="protein sequence ID" value="KNC86192.1"/>
    <property type="molecule type" value="Genomic_DNA"/>
</dbReference>
<proteinExistence type="predicted"/>
<gene>
    <name evidence="4" type="ORF">SARC_01669</name>
</gene>
<evidence type="ECO:0000259" key="3">
    <source>
        <dbReference type="PROSITE" id="PS50001"/>
    </source>
</evidence>
<feature type="compositionally biased region" description="Low complexity" evidence="2">
    <location>
        <begin position="548"/>
        <end position="558"/>
    </location>
</feature>
<dbReference type="SUPFAM" id="SSF55550">
    <property type="entry name" value="SH2 domain"/>
    <property type="match status" value="1"/>
</dbReference>
<dbReference type="GeneID" id="25902173"/>
<keyword evidence="5" id="KW-1185">Reference proteome</keyword>
<protein>
    <recommendedName>
        <fullName evidence="3">SH2 domain-containing protein</fullName>
    </recommendedName>
</protein>
<dbReference type="SMART" id="SM00252">
    <property type="entry name" value="SH2"/>
    <property type="match status" value="1"/>
</dbReference>
<evidence type="ECO:0000256" key="1">
    <source>
        <dbReference type="PROSITE-ProRule" id="PRU00191"/>
    </source>
</evidence>
<accession>A0A0L0GAZ7</accession>
<evidence type="ECO:0000256" key="2">
    <source>
        <dbReference type="SAM" id="MobiDB-lite"/>
    </source>
</evidence>
<feature type="compositionally biased region" description="Low complexity" evidence="2">
    <location>
        <begin position="33"/>
        <end position="56"/>
    </location>
</feature>
<feature type="compositionally biased region" description="Polar residues" evidence="2">
    <location>
        <begin position="648"/>
        <end position="663"/>
    </location>
</feature>
<sequence>MVSNVGSFTANSASGHGGNDFQVPPRAIDDGYTYLDPLSPTTLPPSRSTPASLSTSGRHESTEAPIARAQSQTHTHTYSAQSHTHTYNSQSHTHTHSSGAITHSGRQSSRPLPQTPGSSVNSSNARTSADLKHNKSLPSIQYSSANGVSTKNFRGYRAFSPVPLPVRQASMHGTTVPGDDDTYTTFVSPESLSASVGRMNLHGGRATDSGDDQLSYREYFSLARQPIDAQNNTNNQHNSTKATSKPKPKIPSPDMVNSVYTTLDGVEHASVAPPSTSLARLSQVSGASQTSVSSSSNSITTPISRVSAQAMRSPPPVNVRPTLPRATSVPGNNTHTQPASETSSFKPRAAPRPGVTERISPSLSIPEHASINTLPKPTSTSNTSTQVHTEEEATPPARPPKRRDSTSGRINTSRPEYDNVPAIRGAPVRHSVQHNTNSISHESESGYLGGLHTERLHYSTNSISNTSERGYCGGPHTDDSATASGDFRRSSNGYYEIDDEVISDIERHLHNEQQPHDRRISLSSQSVYSQDNVGYDHPQNTGGAGRYSRSSSQSFFSQENVGYDHPQNTGGAGRYSRSSSQSICSPDNVGYDFPQNTGGTGTYSTAEFFGDHSQTPSGVYDLPQSVTDNTMYATPVMPDEFVPRNERSTSSLISDQGSVQSGSARRDMGSRTASAVSLASKGSVEESTFFLPIPVSMNHSARREHLKAVMNGQPRGSWLIRFNCEKGLYVLSVKDIARIRNLWIENRRCHYQLSGRSFKTLYDLVSHFTENQIIDDIGFRLTEPINVPEIIYRRHLQTREINNPRSK</sequence>
<dbReference type="AlphaFoldDB" id="A0A0L0GAZ7"/>